<name>A0A5C4N3J1_9RHOB</name>
<keyword evidence="1" id="KW-0472">Membrane</keyword>
<evidence type="ECO:0000256" key="1">
    <source>
        <dbReference type="SAM" id="Phobius"/>
    </source>
</evidence>
<sequence>MLDWLSANSDAVNVVLNLAMLLVWIVYLQVFVSSYRRQRRANILISVGGGSGLDARCLVSNMSEGAIYIRSLVLDLITAE</sequence>
<keyword evidence="1" id="KW-1133">Transmembrane helix</keyword>
<organism evidence="2 3">
    <name type="scientific">Rubellimicrobium roseum</name>
    <dbReference type="NCBI Taxonomy" id="687525"/>
    <lineage>
        <taxon>Bacteria</taxon>
        <taxon>Pseudomonadati</taxon>
        <taxon>Pseudomonadota</taxon>
        <taxon>Alphaproteobacteria</taxon>
        <taxon>Rhodobacterales</taxon>
        <taxon>Roseobacteraceae</taxon>
        <taxon>Rubellimicrobium</taxon>
    </lineage>
</organism>
<feature type="transmembrane region" description="Helical" evidence="1">
    <location>
        <begin position="12"/>
        <end position="32"/>
    </location>
</feature>
<evidence type="ECO:0000313" key="3">
    <source>
        <dbReference type="Proteomes" id="UP000305709"/>
    </source>
</evidence>
<protein>
    <submittedName>
        <fullName evidence="2">Uncharacterized protein</fullName>
    </submittedName>
</protein>
<dbReference type="AlphaFoldDB" id="A0A5C4N3J1"/>
<feature type="non-terminal residue" evidence="2">
    <location>
        <position position="80"/>
    </location>
</feature>
<evidence type="ECO:0000313" key="2">
    <source>
        <dbReference type="EMBL" id="TNC60456.1"/>
    </source>
</evidence>
<gene>
    <name evidence="2" type="ORF">FHG71_22030</name>
</gene>
<dbReference type="Proteomes" id="UP000305709">
    <property type="component" value="Unassembled WGS sequence"/>
</dbReference>
<proteinExistence type="predicted"/>
<comment type="caution">
    <text evidence="2">The sequence shown here is derived from an EMBL/GenBank/DDBJ whole genome shotgun (WGS) entry which is preliminary data.</text>
</comment>
<keyword evidence="3" id="KW-1185">Reference proteome</keyword>
<accession>A0A5C4N3J1</accession>
<keyword evidence="1" id="KW-0812">Transmembrane</keyword>
<reference evidence="2 3" key="1">
    <citation type="submission" date="2019-06" db="EMBL/GenBank/DDBJ databases">
        <authorList>
            <person name="Jiang L."/>
        </authorList>
    </citation>
    <scope>NUCLEOTIDE SEQUENCE [LARGE SCALE GENOMIC DNA]</scope>
    <source>
        <strain evidence="2 3">YIM 48858</strain>
    </source>
</reference>
<dbReference type="EMBL" id="VDFV01000080">
    <property type="protein sequence ID" value="TNC60456.1"/>
    <property type="molecule type" value="Genomic_DNA"/>
</dbReference>